<keyword evidence="8" id="KW-1185">Reference proteome</keyword>
<organism evidence="7 8">
    <name type="scientific">Cardiosporidium cionae</name>
    <dbReference type="NCBI Taxonomy" id="476202"/>
    <lineage>
        <taxon>Eukaryota</taxon>
        <taxon>Sar</taxon>
        <taxon>Alveolata</taxon>
        <taxon>Apicomplexa</taxon>
        <taxon>Aconoidasida</taxon>
        <taxon>Nephromycida</taxon>
        <taxon>Cardiosporidium</taxon>
    </lineage>
</organism>
<evidence type="ECO:0000256" key="2">
    <source>
        <dbReference type="ARBA" id="ARBA00008000"/>
    </source>
</evidence>
<dbReference type="Gene3D" id="3.30.70.2740">
    <property type="match status" value="1"/>
</dbReference>
<dbReference type="SUPFAM" id="SSF55103">
    <property type="entry name" value="FAD-linked oxidases, C-terminal domain"/>
    <property type="match status" value="1"/>
</dbReference>
<keyword evidence="4" id="KW-0274">FAD</keyword>
<reference evidence="7 8" key="1">
    <citation type="journal article" date="2020" name="bioRxiv">
        <title>Metabolic contributions of an alphaproteobacterial endosymbiont in the apicomplexan Cardiosporidium cionae.</title>
        <authorList>
            <person name="Hunter E.S."/>
            <person name="Paight C.J."/>
            <person name="Lane C.E."/>
        </authorList>
    </citation>
    <scope>NUCLEOTIDE SEQUENCE [LARGE SCALE GENOMIC DNA]</scope>
    <source>
        <strain evidence="7">ESH_2018</strain>
    </source>
</reference>
<dbReference type="InterPro" id="IPR016167">
    <property type="entry name" value="FAD-bd_PCMH_sub1"/>
</dbReference>
<dbReference type="Gene3D" id="1.10.45.10">
    <property type="entry name" value="Vanillyl-alcohol Oxidase, Chain A, domain 4"/>
    <property type="match status" value="1"/>
</dbReference>
<keyword evidence="5" id="KW-0560">Oxidoreductase</keyword>
<feature type="domain" description="FAD-binding PCMH-type" evidence="6">
    <location>
        <begin position="119"/>
        <end position="301"/>
    </location>
</feature>
<evidence type="ECO:0000259" key="6">
    <source>
        <dbReference type="PROSITE" id="PS51387"/>
    </source>
</evidence>
<proteinExistence type="inferred from homology"/>
<sequence length="566" mass="62717">MKFFSIVFSTFATAIKGEVGALPAWKHLSDLHYPPLHKFLSRRTLTFSPRLTAANYHYYSPQFKRNDSAFNHCNESDRVFLQYLLNNPSQLLESRNDILPFCTDWLNIYRSLPLQDNQVSKDPLPIVLFPNSTEQISKILSYCNERRLPVVPQGGNTGLVGGSVPVFDETVINISKLNKIISFDAQTGILICEAGCILENLNEFLSNQSPSYIVPLDLGAKGSCHIGGNVSTNAGGLRFLRYGSLSGNILGLQAVLADGTILDTTSPLKKDNTGVRLYQLFIGAEGILGIVTKVVIKCPLAPSSVQLCLLKCNNFSQLLEASLECRRNLSDIISAAEFFDHQSLQHVLNHIPGAKNAFNEASTPTQIDLQTEVSSPCFYLLLETHGQDKQADRTRVSIMMEKLIDSQLVEDGIWAENETQKAEVWTLREAIASALSHQGKVFKYDVTLPLEKMYTLVEETRKKLGTKLKVSTVGYGHVGDCNLHLNVLVKDTNSCPQVENLLESWVYEYVCAAGGSISAEHGMGVVKADKILMAKNNDYLNVLKNVKATFDPNGIMNPYKVFRSKS</sequence>
<comment type="similarity">
    <text evidence="2">Belongs to the FAD-binding oxidoreductase/transferase type 4 family.</text>
</comment>
<dbReference type="Gene3D" id="3.30.70.2190">
    <property type="match status" value="1"/>
</dbReference>
<dbReference type="InterPro" id="IPR016166">
    <property type="entry name" value="FAD-bd_PCMH"/>
</dbReference>
<evidence type="ECO:0000256" key="5">
    <source>
        <dbReference type="ARBA" id="ARBA00023002"/>
    </source>
</evidence>
<evidence type="ECO:0000313" key="7">
    <source>
        <dbReference type="EMBL" id="KAF8819650.1"/>
    </source>
</evidence>
<dbReference type="Proteomes" id="UP000823046">
    <property type="component" value="Unassembled WGS sequence"/>
</dbReference>
<dbReference type="SUPFAM" id="SSF56176">
    <property type="entry name" value="FAD-binding/transporter-associated domain-like"/>
    <property type="match status" value="1"/>
</dbReference>
<dbReference type="InterPro" id="IPR016164">
    <property type="entry name" value="FAD-linked_Oxase-like_C"/>
</dbReference>
<dbReference type="InterPro" id="IPR004113">
    <property type="entry name" value="FAD-bd_oxidored_4_C"/>
</dbReference>
<dbReference type="PROSITE" id="PS51387">
    <property type="entry name" value="FAD_PCMH"/>
    <property type="match status" value="1"/>
</dbReference>
<gene>
    <name evidence="7" type="ORF">IE077_000008</name>
</gene>
<dbReference type="Pfam" id="PF02913">
    <property type="entry name" value="FAD-oxidase_C"/>
    <property type="match status" value="1"/>
</dbReference>
<dbReference type="InterPro" id="IPR051264">
    <property type="entry name" value="FAD-oxidored/transferase_4"/>
</dbReference>
<comment type="cofactor">
    <cofactor evidence="1">
        <name>FAD</name>
        <dbReference type="ChEBI" id="CHEBI:57692"/>
    </cofactor>
</comment>
<dbReference type="InterPro" id="IPR016169">
    <property type="entry name" value="FAD-bd_PCMH_sub2"/>
</dbReference>
<evidence type="ECO:0000313" key="8">
    <source>
        <dbReference type="Proteomes" id="UP000823046"/>
    </source>
</evidence>
<dbReference type="PANTHER" id="PTHR43716">
    <property type="entry name" value="D-2-HYDROXYGLUTARATE DEHYDROGENASE, MITOCHONDRIAL"/>
    <property type="match status" value="1"/>
</dbReference>
<evidence type="ECO:0000256" key="3">
    <source>
        <dbReference type="ARBA" id="ARBA00022630"/>
    </source>
</evidence>
<dbReference type="EMBL" id="JADAQX010000654">
    <property type="protein sequence ID" value="KAF8819650.1"/>
    <property type="molecule type" value="Genomic_DNA"/>
</dbReference>
<evidence type="ECO:0000256" key="1">
    <source>
        <dbReference type="ARBA" id="ARBA00001974"/>
    </source>
</evidence>
<name>A0ABQ7J6M9_9APIC</name>
<keyword evidence="3" id="KW-0285">Flavoprotein</keyword>
<dbReference type="Pfam" id="PF01565">
    <property type="entry name" value="FAD_binding_4"/>
    <property type="match status" value="1"/>
</dbReference>
<dbReference type="InterPro" id="IPR036318">
    <property type="entry name" value="FAD-bd_PCMH-like_sf"/>
</dbReference>
<comment type="caution">
    <text evidence="7">The sequence shown here is derived from an EMBL/GenBank/DDBJ whole genome shotgun (WGS) entry which is preliminary data.</text>
</comment>
<accession>A0ABQ7J6M9</accession>
<dbReference type="InterPro" id="IPR016171">
    <property type="entry name" value="Vanillyl_alc_oxidase_C-sub2"/>
</dbReference>
<dbReference type="PANTHER" id="PTHR43716:SF1">
    <property type="entry name" value="D-2-HYDROXYGLUTARATE DEHYDROGENASE, MITOCHONDRIAL"/>
    <property type="match status" value="1"/>
</dbReference>
<dbReference type="InterPro" id="IPR006094">
    <property type="entry name" value="Oxid_FAD_bind_N"/>
</dbReference>
<evidence type="ECO:0000256" key="4">
    <source>
        <dbReference type="ARBA" id="ARBA00022827"/>
    </source>
</evidence>
<protein>
    <submittedName>
        <fullName evidence="7">D-2-hydroxyglutarate dehydrogenase, mitochondrial</fullName>
    </submittedName>
</protein>
<dbReference type="Gene3D" id="3.30.465.10">
    <property type="match status" value="1"/>
</dbReference>
<dbReference type="Gene3D" id="3.30.43.10">
    <property type="entry name" value="Uridine Diphospho-n-acetylenolpyruvylglucosamine Reductase, domain 2"/>
    <property type="match status" value="1"/>
</dbReference>